<dbReference type="InterPro" id="IPR036291">
    <property type="entry name" value="NAD(P)-bd_dom_sf"/>
</dbReference>
<dbReference type="PANTHER" id="PTHR24320:SF148">
    <property type="entry name" value="NAD(P)-BINDING ROSSMANN-FOLD SUPERFAMILY PROTEIN"/>
    <property type="match status" value="1"/>
</dbReference>
<sequence>MGSNLEVESLKSEEQSLYDCYVTASYRLSDMKGKVVAITGTTEGSIGYYTALAAVSKGAKLLLLLNRDTDRSYEAEQKIKAHAKATDQECFVRTVVCDLSNLYLVKNAALAVNETVADGYGGLDVLVNCAGVCALPDERTVDGFDVQMQVNMLSHFLLTKLLMDSLELAAETRGEARVVMHTCAFRGIPNRMLKPEMFQICPEGTLGGDGKWFLGDLVKQKGPFSRYQQSKLANASFSMALHMKLQAVGSKVKSIVVDPGFAKTNLFGRNSTSSEPDLISKTSARFRNLLSQSPANGSIPTLVASFGPANLCQSGDFFLRVAQSTGLADKSVAGGVPVKRGGERLACHPLNIECVWTSCEKVLQVKFDISRRSTYKMVEDDSDYVSVDD</sequence>
<dbReference type="AlphaFoldDB" id="A0A7S2KDW4"/>
<dbReference type="EMBL" id="HBGY01013070">
    <property type="protein sequence ID" value="CAD9574037.1"/>
    <property type="molecule type" value="Transcribed_RNA"/>
</dbReference>
<evidence type="ECO:0000256" key="2">
    <source>
        <dbReference type="ARBA" id="ARBA00023002"/>
    </source>
</evidence>
<keyword evidence="2" id="KW-0560">Oxidoreductase</keyword>
<evidence type="ECO:0008006" key="4">
    <source>
        <dbReference type="Google" id="ProtNLM"/>
    </source>
</evidence>
<dbReference type="SUPFAM" id="SSF51735">
    <property type="entry name" value="NAD(P)-binding Rossmann-fold domains"/>
    <property type="match status" value="1"/>
</dbReference>
<accession>A0A7S2KDW4</accession>
<reference evidence="3" key="1">
    <citation type="submission" date="2021-01" db="EMBL/GenBank/DDBJ databases">
        <authorList>
            <person name="Corre E."/>
            <person name="Pelletier E."/>
            <person name="Niang G."/>
            <person name="Scheremetjew M."/>
            <person name="Finn R."/>
            <person name="Kale V."/>
            <person name="Holt S."/>
            <person name="Cochrane G."/>
            <person name="Meng A."/>
            <person name="Brown T."/>
            <person name="Cohen L."/>
        </authorList>
    </citation>
    <scope>NUCLEOTIDE SEQUENCE</scope>
    <source>
        <strain evidence="3">B650</strain>
    </source>
</reference>
<evidence type="ECO:0000313" key="3">
    <source>
        <dbReference type="EMBL" id="CAD9574037.1"/>
    </source>
</evidence>
<comment type="similarity">
    <text evidence="1">Belongs to the short-chain dehydrogenases/reductases (SDR) family.</text>
</comment>
<dbReference type="Pfam" id="PF00106">
    <property type="entry name" value="adh_short"/>
    <property type="match status" value="1"/>
</dbReference>
<dbReference type="GO" id="GO:0016491">
    <property type="term" value="F:oxidoreductase activity"/>
    <property type="evidence" value="ECO:0007669"/>
    <property type="project" value="UniProtKB-KW"/>
</dbReference>
<organism evidence="3">
    <name type="scientific">Leptocylindrus danicus</name>
    <dbReference type="NCBI Taxonomy" id="163516"/>
    <lineage>
        <taxon>Eukaryota</taxon>
        <taxon>Sar</taxon>
        <taxon>Stramenopiles</taxon>
        <taxon>Ochrophyta</taxon>
        <taxon>Bacillariophyta</taxon>
        <taxon>Coscinodiscophyceae</taxon>
        <taxon>Chaetocerotophycidae</taxon>
        <taxon>Leptocylindrales</taxon>
        <taxon>Leptocylindraceae</taxon>
        <taxon>Leptocylindrus</taxon>
    </lineage>
</organism>
<name>A0A7S2KDW4_9STRA</name>
<proteinExistence type="inferred from homology"/>
<dbReference type="Gene3D" id="3.40.50.720">
    <property type="entry name" value="NAD(P)-binding Rossmann-like Domain"/>
    <property type="match status" value="1"/>
</dbReference>
<protein>
    <recommendedName>
        <fullName evidence="4">Protochlorophyllide reductase</fullName>
    </recommendedName>
</protein>
<dbReference type="InterPro" id="IPR002347">
    <property type="entry name" value="SDR_fam"/>
</dbReference>
<gene>
    <name evidence="3" type="ORF">LDAN0321_LOCUS8367</name>
</gene>
<evidence type="ECO:0000256" key="1">
    <source>
        <dbReference type="ARBA" id="ARBA00006484"/>
    </source>
</evidence>
<dbReference type="PANTHER" id="PTHR24320">
    <property type="entry name" value="RETINOL DEHYDROGENASE"/>
    <property type="match status" value="1"/>
</dbReference>